<accession>A0A6J8DWA8</accession>
<organism evidence="1 2">
    <name type="scientific">Mytilus coruscus</name>
    <name type="common">Sea mussel</name>
    <dbReference type="NCBI Taxonomy" id="42192"/>
    <lineage>
        <taxon>Eukaryota</taxon>
        <taxon>Metazoa</taxon>
        <taxon>Spiralia</taxon>
        <taxon>Lophotrochozoa</taxon>
        <taxon>Mollusca</taxon>
        <taxon>Bivalvia</taxon>
        <taxon>Autobranchia</taxon>
        <taxon>Pteriomorphia</taxon>
        <taxon>Mytilida</taxon>
        <taxon>Mytiloidea</taxon>
        <taxon>Mytilidae</taxon>
        <taxon>Mytilinae</taxon>
        <taxon>Mytilus</taxon>
    </lineage>
</organism>
<dbReference type="EMBL" id="CACVKT020007907">
    <property type="protein sequence ID" value="CAC5411741.1"/>
    <property type="molecule type" value="Genomic_DNA"/>
</dbReference>
<protein>
    <submittedName>
        <fullName evidence="1">Uncharacterized protein</fullName>
    </submittedName>
</protein>
<dbReference type="OrthoDB" id="6121460at2759"/>
<dbReference type="AlphaFoldDB" id="A0A6J8DWA8"/>
<dbReference type="SUPFAM" id="SSF101898">
    <property type="entry name" value="NHL repeat"/>
    <property type="match status" value="1"/>
</dbReference>
<keyword evidence="2" id="KW-1185">Reference proteome</keyword>
<evidence type="ECO:0000313" key="2">
    <source>
        <dbReference type="Proteomes" id="UP000507470"/>
    </source>
</evidence>
<proteinExistence type="predicted"/>
<dbReference type="InterPro" id="IPR011042">
    <property type="entry name" value="6-blade_b-propeller_TolB-like"/>
</dbReference>
<name>A0A6J8DWA8_MYTCO</name>
<dbReference type="Gene3D" id="2.120.10.30">
    <property type="entry name" value="TolB, C-terminal domain"/>
    <property type="match status" value="1"/>
</dbReference>
<evidence type="ECO:0000313" key="1">
    <source>
        <dbReference type="EMBL" id="CAC5411741.1"/>
    </source>
</evidence>
<reference evidence="1 2" key="1">
    <citation type="submission" date="2020-06" db="EMBL/GenBank/DDBJ databases">
        <authorList>
            <person name="Li R."/>
            <person name="Bekaert M."/>
        </authorList>
    </citation>
    <scope>NUCLEOTIDE SEQUENCE [LARGE SCALE GENOMIC DNA]</scope>
    <source>
        <strain evidence="2">wild</strain>
    </source>
</reference>
<dbReference type="Proteomes" id="UP000507470">
    <property type="component" value="Unassembled WGS sequence"/>
</dbReference>
<gene>
    <name evidence="1" type="ORF">MCOR_44793</name>
</gene>
<sequence length="266" mass="29490">MTVQKQGPKSIEDISFKLYMAINGTGKDIHGSSLIPDNKTVFTNHNSNSIRILKKDGSLDYDVKLWHYAYDVECIDIDTLVVTSGNSKSKCISIVDMKYNGVKRIPLDSDSYWIAGTDLDGDLIYSGGEKGIQRINLQDKLSGEIVLEENKSFCYVATFGNNINHTNSSENSVTSFDFNGEKQWTFNNATVLEFPVDISVDNNGNVFVAGRHSNNVIVISADGKQHREVLSSEDGLSNPWSLHYDRSTNQLLVANTSATAFIHHSI</sequence>